<evidence type="ECO:0000313" key="12">
    <source>
        <dbReference type="EMBL" id="MCS7475624.1"/>
    </source>
</evidence>
<dbReference type="Pfam" id="PF07730">
    <property type="entry name" value="HisKA_3"/>
    <property type="match status" value="1"/>
</dbReference>
<evidence type="ECO:0000256" key="3">
    <source>
        <dbReference type="ARBA" id="ARBA00022553"/>
    </source>
</evidence>
<keyword evidence="6 12" id="KW-0418">Kinase</keyword>
<comment type="caution">
    <text evidence="12">The sequence shown here is derived from an EMBL/GenBank/DDBJ whole genome shotgun (WGS) entry which is preliminary data.</text>
</comment>
<protein>
    <recommendedName>
        <fullName evidence="2">histidine kinase</fullName>
        <ecNumber evidence="2">2.7.13.3</ecNumber>
    </recommendedName>
</protein>
<dbReference type="RefSeq" id="WP_259621135.1">
    <property type="nucleotide sequence ID" value="NZ_JANYMP010000001.1"/>
</dbReference>
<evidence type="ECO:0000256" key="10">
    <source>
        <dbReference type="SAM" id="Phobius"/>
    </source>
</evidence>
<gene>
    <name evidence="12" type="ORF">NZH93_02070</name>
</gene>
<evidence type="ECO:0000256" key="8">
    <source>
        <dbReference type="ARBA" id="ARBA00023012"/>
    </source>
</evidence>
<evidence type="ECO:0000256" key="7">
    <source>
        <dbReference type="ARBA" id="ARBA00022840"/>
    </source>
</evidence>
<keyword evidence="10" id="KW-0472">Membrane</keyword>
<dbReference type="Gene3D" id="1.20.5.1930">
    <property type="match status" value="1"/>
</dbReference>
<dbReference type="InterPro" id="IPR055558">
    <property type="entry name" value="DUF7134"/>
</dbReference>
<dbReference type="Pfam" id="PF02518">
    <property type="entry name" value="HATPase_c"/>
    <property type="match status" value="1"/>
</dbReference>
<dbReference type="GO" id="GO:0046983">
    <property type="term" value="F:protein dimerization activity"/>
    <property type="evidence" value="ECO:0007669"/>
    <property type="project" value="InterPro"/>
</dbReference>
<evidence type="ECO:0000256" key="9">
    <source>
        <dbReference type="SAM" id="MobiDB-lite"/>
    </source>
</evidence>
<evidence type="ECO:0000256" key="2">
    <source>
        <dbReference type="ARBA" id="ARBA00012438"/>
    </source>
</evidence>
<dbReference type="InterPro" id="IPR036890">
    <property type="entry name" value="HATPase_C_sf"/>
</dbReference>
<dbReference type="Pfam" id="PF23539">
    <property type="entry name" value="DUF7134"/>
    <property type="match status" value="1"/>
</dbReference>
<feature type="region of interest" description="Disordered" evidence="9">
    <location>
        <begin position="328"/>
        <end position="349"/>
    </location>
</feature>
<keyword evidence="3" id="KW-0597">Phosphoprotein</keyword>
<feature type="transmembrane region" description="Helical" evidence="10">
    <location>
        <begin position="118"/>
        <end position="136"/>
    </location>
</feature>
<proteinExistence type="predicted"/>
<sequence>MIDLRRLPAPWRRWDVVVRDLPLGLVLVLAALIPALHNHGTQIGELPGRPFDALTVVAIVLQGLPLAIRRRLPGLCLALVSLGFVLDQLRGYHTVAGTAVPLALLSAAAYLEHHRRAAVLLTTATYAAMAVTMTQLGATESVIGYVTFYAALAASWGVGAWLRQTRAVEADHRRIVAETTRTAERARIAGELHDVVTHHVTAMVVQAEAARYLTAAPDRLDQTLTAITDSGRRAIKDLRHLLDLLNPEHGAEPRLPSVGELSALVEQTRQAGQPVEFTQDGTPAETTGGAEIAAYRVVQEALTNALKHAHGSRITVHVRHGERETTVEVANDGSGSRSATPGGSGRGLAGLRERVDVLGGEFSAEPRTGGGFVVRASIPTGSAS</sequence>
<evidence type="ECO:0000256" key="6">
    <source>
        <dbReference type="ARBA" id="ARBA00022777"/>
    </source>
</evidence>
<evidence type="ECO:0000256" key="5">
    <source>
        <dbReference type="ARBA" id="ARBA00022741"/>
    </source>
</evidence>
<evidence type="ECO:0000256" key="4">
    <source>
        <dbReference type="ARBA" id="ARBA00022679"/>
    </source>
</evidence>
<keyword evidence="5" id="KW-0547">Nucleotide-binding</keyword>
<feature type="domain" description="Histidine kinase/HSP90-like ATPase" evidence="11">
    <location>
        <begin position="289"/>
        <end position="382"/>
    </location>
</feature>
<accession>A0A9X2VFR4</accession>
<keyword evidence="4" id="KW-0808">Transferase</keyword>
<dbReference type="GO" id="GO:0016020">
    <property type="term" value="C:membrane"/>
    <property type="evidence" value="ECO:0007669"/>
    <property type="project" value="InterPro"/>
</dbReference>
<comment type="catalytic activity">
    <reaction evidence="1">
        <text>ATP + protein L-histidine = ADP + protein N-phospho-L-histidine.</text>
        <dbReference type="EC" id="2.7.13.3"/>
    </reaction>
</comment>
<dbReference type="PANTHER" id="PTHR24421">
    <property type="entry name" value="NITRATE/NITRITE SENSOR PROTEIN NARX-RELATED"/>
    <property type="match status" value="1"/>
</dbReference>
<keyword evidence="7" id="KW-0067">ATP-binding</keyword>
<dbReference type="Gene3D" id="3.30.565.10">
    <property type="entry name" value="Histidine kinase-like ATPase, C-terminal domain"/>
    <property type="match status" value="1"/>
</dbReference>
<feature type="transmembrane region" description="Helical" evidence="10">
    <location>
        <begin position="142"/>
        <end position="162"/>
    </location>
</feature>
<dbReference type="EMBL" id="JANYMP010000001">
    <property type="protein sequence ID" value="MCS7475624.1"/>
    <property type="molecule type" value="Genomic_DNA"/>
</dbReference>
<reference evidence="12" key="1">
    <citation type="submission" date="2022-08" db="EMBL/GenBank/DDBJ databases">
        <authorList>
            <person name="Tistechok S."/>
            <person name="Samborskyy M."/>
            <person name="Roman I."/>
        </authorList>
    </citation>
    <scope>NUCLEOTIDE SEQUENCE</scope>
    <source>
        <strain evidence="12">DSM 103496</strain>
    </source>
</reference>
<dbReference type="GO" id="GO:0005524">
    <property type="term" value="F:ATP binding"/>
    <property type="evidence" value="ECO:0007669"/>
    <property type="project" value="UniProtKB-KW"/>
</dbReference>
<evidence type="ECO:0000313" key="13">
    <source>
        <dbReference type="Proteomes" id="UP001141259"/>
    </source>
</evidence>
<keyword evidence="10" id="KW-0812">Transmembrane</keyword>
<dbReference type="SUPFAM" id="SSF55874">
    <property type="entry name" value="ATPase domain of HSP90 chaperone/DNA topoisomerase II/histidine kinase"/>
    <property type="match status" value="1"/>
</dbReference>
<evidence type="ECO:0000256" key="1">
    <source>
        <dbReference type="ARBA" id="ARBA00000085"/>
    </source>
</evidence>
<evidence type="ECO:0000259" key="11">
    <source>
        <dbReference type="SMART" id="SM00387"/>
    </source>
</evidence>
<keyword evidence="10" id="KW-1133">Transmembrane helix</keyword>
<feature type="transmembrane region" description="Helical" evidence="10">
    <location>
        <begin position="21"/>
        <end position="37"/>
    </location>
</feature>
<dbReference type="SMART" id="SM00387">
    <property type="entry name" value="HATPase_c"/>
    <property type="match status" value="1"/>
</dbReference>
<dbReference type="InterPro" id="IPR050482">
    <property type="entry name" value="Sensor_HK_TwoCompSys"/>
</dbReference>
<dbReference type="Proteomes" id="UP001141259">
    <property type="component" value="Unassembled WGS sequence"/>
</dbReference>
<dbReference type="InterPro" id="IPR011712">
    <property type="entry name" value="Sig_transdc_His_kin_sub3_dim/P"/>
</dbReference>
<feature type="transmembrane region" description="Helical" evidence="10">
    <location>
        <begin position="95"/>
        <end position="111"/>
    </location>
</feature>
<dbReference type="AlphaFoldDB" id="A0A9X2VFR4"/>
<dbReference type="PANTHER" id="PTHR24421:SF10">
    <property type="entry name" value="NITRATE_NITRITE SENSOR PROTEIN NARQ"/>
    <property type="match status" value="1"/>
</dbReference>
<dbReference type="CDD" id="cd16917">
    <property type="entry name" value="HATPase_UhpB-NarQ-NarX-like"/>
    <property type="match status" value="1"/>
</dbReference>
<dbReference type="EC" id="2.7.13.3" evidence="2"/>
<dbReference type="InterPro" id="IPR003594">
    <property type="entry name" value="HATPase_dom"/>
</dbReference>
<name>A0A9X2VFR4_9PSEU</name>
<organism evidence="12 13">
    <name type="scientific">Umezawaea endophytica</name>
    <dbReference type="NCBI Taxonomy" id="1654476"/>
    <lineage>
        <taxon>Bacteria</taxon>
        <taxon>Bacillati</taxon>
        <taxon>Actinomycetota</taxon>
        <taxon>Actinomycetes</taxon>
        <taxon>Pseudonocardiales</taxon>
        <taxon>Pseudonocardiaceae</taxon>
        <taxon>Umezawaea</taxon>
    </lineage>
</organism>
<keyword evidence="8" id="KW-0902">Two-component regulatory system</keyword>
<keyword evidence="13" id="KW-1185">Reference proteome</keyword>
<dbReference type="GO" id="GO:0000155">
    <property type="term" value="F:phosphorelay sensor kinase activity"/>
    <property type="evidence" value="ECO:0007669"/>
    <property type="project" value="InterPro"/>
</dbReference>